<organism evidence="2 3">
    <name type="scientific">Chara braunii</name>
    <name type="common">Braun's stonewort</name>
    <dbReference type="NCBI Taxonomy" id="69332"/>
    <lineage>
        <taxon>Eukaryota</taxon>
        <taxon>Viridiplantae</taxon>
        <taxon>Streptophyta</taxon>
        <taxon>Charophyceae</taxon>
        <taxon>Charales</taxon>
        <taxon>Characeae</taxon>
        <taxon>Chara</taxon>
    </lineage>
</organism>
<sequence>MATHGRSRSPGGSAPHGEERRGTTSSPTRETSRGGGGGEEERRAQNLWCDYNERVWYLDWASQDGSDPLQAPCGPLLFVAVRADRTRLARSIVQWVDVGEYNFKVTLKKHYRSDGSVDDIAKGCKVAGRMFGGYGRRAMSLPYFVPLAPGHDEAVHMTDFLEVWARSGTFVSAVDVGPGTSISGPVGFAGRECSERGMRGKGGLPATPPDQEVGMSDDSEDDHPRAPSKPVLHGSRRQGLLGESMPRGGSDDERLLSIILYQNIL</sequence>
<feature type="region of interest" description="Disordered" evidence="1">
    <location>
        <begin position="185"/>
        <end position="252"/>
    </location>
</feature>
<proteinExistence type="predicted"/>
<dbReference type="Gramene" id="GBG71781">
    <property type="protein sequence ID" value="GBG71781"/>
    <property type="gene ID" value="CBR_g9190"/>
</dbReference>
<protein>
    <submittedName>
        <fullName evidence="2">Uncharacterized protein</fullName>
    </submittedName>
</protein>
<dbReference type="AlphaFoldDB" id="A0A388KP01"/>
<keyword evidence="3" id="KW-1185">Reference proteome</keyword>
<name>A0A388KP01_CHABU</name>
<evidence type="ECO:0000256" key="1">
    <source>
        <dbReference type="SAM" id="MobiDB-lite"/>
    </source>
</evidence>
<feature type="region of interest" description="Disordered" evidence="1">
    <location>
        <begin position="1"/>
        <end position="42"/>
    </location>
</feature>
<gene>
    <name evidence="2" type="ORF">CBR_g9190</name>
</gene>
<dbReference type="Proteomes" id="UP000265515">
    <property type="component" value="Unassembled WGS sequence"/>
</dbReference>
<comment type="caution">
    <text evidence="2">The sequence shown here is derived from an EMBL/GenBank/DDBJ whole genome shotgun (WGS) entry which is preliminary data.</text>
</comment>
<accession>A0A388KP01</accession>
<reference evidence="2 3" key="1">
    <citation type="journal article" date="2018" name="Cell">
        <title>The Chara Genome: Secondary Complexity and Implications for Plant Terrestrialization.</title>
        <authorList>
            <person name="Nishiyama T."/>
            <person name="Sakayama H."/>
            <person name="Vries J.D."/>
            <person name="Buschmann H."/>
            <person name="Saint-Marcoux D."/>
            <person name="Ullrich K.K."/>
            <person name="Haas F.B."/>
            <person name="Vanderstraeten L."/>
            <person name="Becker D."/>
            <person name="Lang D."/>
            <person name="Vosolsobe S."/>
            <person name="Rombauts S."/>
            <person name="Wilhelmsson P.K.I."/>
            <person name="Janitza P."/>
            <person name="Kern R."/>
            <person name="Heyl A."/>
            <person name="Rumpler F."/>
            <person name="Villalobos L.I.A.C."/>
            <person name="Clay J.M."/>
            <person name="Skokan R."/>
            <person name="Toyoda A."/>
            <person name="Suzuki Y."/>
            <person name="Kagoshima H."/>
            <person name="Schijlen E."/>
            <person name="Tajeshwar N."/>
            <person name="Catarino B."/>
            <person name="Hetherington A.J."/>
            <person name="Saltykova A."/>
            <person name="Bonnot C."/>
            <person name="Breuninger H."/>
            <person name="Symeonidi A."/>
            <person name="Radhakrishnan G.V."/>
            <person name="Van Nieuwerburgh F."/>
            <person name="Deforce D."/>
            <person name="Chang C."/>
            <person name="Karol K.G."/>
            <person name="Hedrich R."/>
            <person name="Ulvskov P."/>
            <person name="Glockner G."/>
            <person name="Delwiche C.F."/>
            <person name="Petrasek J."/>
            <person name="Van de Peer Y."/>
            <person name="Friml J."/>
            <person name="Beilby M."/>
            <person name="Dolan L."/>
            <person name="Kohara Y."/>
            <person name="Sugano S."/>
            <person name="Fujiyama A."/>
            <person name="Delaux P.-M."/>
            <person name="Quint M."/>
            <person name="TheiBen G."/>
            <person name="Hagemann M."/>
            <person name="Harholt J."/>
            <person name="Dunand C."/>
            <person name="Zachgo S."/>
            <person name="Langdale J."/>
            <person name="Maumus F."/>
            <person name="Straeten D.V.D."/>
            <person name="Gould S.B."/>
            <person name="Rensing S.A."/>
        </authorList>
    </citation>
    <scope>NUCLEOTIDE SEQUENCE [LARGE SCALE GENOMIC DNA]</scope>
    <source>
        <strain evidence="2 3">S276</strain>
    </source>
</reference>
<evidence type="ECO:0000313" key="3">
    <source>
        <dbReference type="Proteomes" id="UP000265515"/>
    </source>
</evidence>
<evidence type="ECO:0000313" key="2">
    <source>
        <dbReference type="EMBL" id="GBG71781.1"/>
    </source>
</evidence>
<dbReference type="EMBL" id="BFEA01000153">
    <property type="protein sequence ID" value="GBG71781.1"/>
    <property type="molecule type" value="Genomic_DNA"/>
</dbReference>